<evidence type="ECO:0000313" key="3">
    <source>
        <dbReference type="EMBL" id="THZ15898.1"/>
    </source>
</evidence>
<dbReference type="Proteomes" id="UP000310121">
    <property type="component" value="Unassembled WGS sequence"/>
</dbReference>
<feature type="domain" description="Nephrocystin 3-like N-terminal" evidence="2">
    <location>
        <begin position="203"/>
        <end position="356"/>
    </location>
</feature>
<evidence type="ECO:0000259" key="2">
    <source>
        <dbReference type="Pfam" id="PF24883"/>
    </source>
</evidence>
<accession>A0A4S9SWI2</accession>
<dbReference type="InterPro" id="IPR056884">
    <property type="entry name" value="NPHP3-like_N"/>
</dbReference>
<dbReference type="Pfam" id="PF24883">
    <property type="entry name" value="NPHP3_N"/>
    <property type="match status" value="1"/>
</dbReference>
<protein>
    <recommendedName>
        <fullName evidence="2">Nephrocystin 3-like N-terminal domain-containing protein</fullName>
    </recommendedName>
</protein>
<dbReference type="EMBL" id="QZBN01001873">
    <property type="protein sequence ID" value="THZ15898.1"/>
    <property type="molecule type" value="Genomic_DNA"/>
</dbReference>
<dbReference type="PANTHER" id="PTHR10039:SF15">
    <property type="entry name" value="NACHT DOMAIN-CONTAINING PROTEIN"/>
    <property type="match status" value="1"/>
</dbReference>
<gene>
    <name evidence="3" type="ORF">D6C90_10044</name>
</gene>
<name>A0A4S9SWI2_AURPU</name>
<dbReference type="PANTHER" id="PTHR10039">
    <property type="entry name" value="AMELOGENIN"/>
    <property type="match status" value="1"/>
</dbReference>
<reference evidence="3 4" key="1">
    <citation type="submission" date="2018-10" db="EMBL/GenBank/DDBJ databases">
        <title>Fifty Aureobasidium pullulans genomes reveal a recombining polyextremotolerant generalist.</title>
        <authorList>
            <person name="Gostincar C."/>
            <person name="Turk M."/>
            <person name="Zajc J."/>
            <person name="Gunde-Cimerman N."/>
        </authorList>
    </citation>
    <scope>NUCLEOTIDE SEQUENCE [LARGE SCALE GENOMIC DNA]</scope>
    <source>
        <strain evidence="3 4">EXF-3844</strain>
    </source>
</reference>
<comment type="caution">
    <text evidence="3">The sequence shown here is derived from an EMBL/GenBank/DDBJ whole genome shotgun (WGS) entry which is preliminary data.</text>
</comment>
<dbReference type="Gene3D" id="3.40.50.300">
    <property type="entry name" value="P-loop containing nucleotide triphosphate hydrolases"/>
    <property type="match status" value="1"/>
</dbReference>
<proteinExistence type="predicted"/>
<evidence type="ECO:0000256" key="1">
    <source>
        <dbReference type="ARBA" id="ARBA00022737"/>
    </source>
</evidence>
<dbReference type="AlphaFoldDB" id="A0A4S9SWI2"/>
<organism evidence="3 4">
    <name type="scientific">Aureobasidium pullulans</name>
    <name type="common">Black yeast</name>
    <name type="synonym">Pullularia pullulans</name>
    <dbReference type="NCBI Taxonomy" id="5580"/>
    <lineage>
        <taxon>Eukaryota</taxon>
        <taxon>Fungi</taxon>
        <taxon>Dikarya</taxon>
        <taxon>Ascomycota</taxon>
        <taxon>Pezizomycotina</taxon>
        <taxon>Dothideomycetes</taxon>
        <taxon>Dothideomycetidae</taxon>
        <taxon>Dothideales</taxon>
        <taxon>Saccotheciaceae</taxon>
        <taxon>Aureobasidium</taxon>
    </lineage>
</organism>
<sequence length="362" mass="41176">MSFGFSIGDFLAAVELGKKFWDRVQDSPIQIKNTREDVETISAFIQAEQTRRLDGVKDPFDRARIEKSLDVCRRIVQDLQSELNKFADVGSAEKSFRAKLKQSMYVSSLLTSVPDGPVSCSRKVIVEGGFRSLDSQTLRHTDEVVKDTQAGVERLHKREDVKEQALNHERLNVERQAILNWICPSKIDYADKQSELVEKRQQGIGEWFLGSRDFEDWLHRTNTTLMCIGMPDVRKTMITTLVVSLVLTNYKDDSGIGLAYIYCQFARHQEQTSEYLMSSILRQLVGRQVIIPDAVKSLYRESSGKTRLRPDEMSDLLDVVVSNLTRSIIMVDALDELPGFNGARDAFVSKLLAMCKRNKIVD</sequence>
<dbReference type="InterPro" id="IPR027417">
    <property type="entry name" value="P-loop_NTPase"/>
</dbReference>
<evidence type="ECO:0000313" key="4">
    <source>
        <dbReference type="Proteomes" id="UP000310121"/>
    </source>
</evidence>
<keyword evidence="1" id="KW-0677">Repeat</keyword>